<sequence>MAVHAHPDDESSKGAATMARYTDDGARVQVVTCTGGERGDILNPRLADDAEILRDLPGHRRREMAAAAAALGVDQVWLGFVDSGLPEGDPLPPLPEGCFALTPLEEAVEVLVRRVREFRPHVMTCYDENGGYPHPDHIMSHKVAVAAFEAAADPAAYPDAGEPWAVQKLYYDVSFSIARIEAVDTAMRTRGLVSPFEGWLTTRSDRPRRRATARIECAAYFPQRDAALRAHATQIDPDGFFFAVPRDIEAQVWPVEEFELARTRVPVGAEVEDDLFAGVQPEGLAVVGGPPPELPVPAAGDARQAGAPGHDRAAVEQAARADDAAEGGRVEA</sequence>
<evidence type="ECO:0000313" key="5">
    <source>
        <dbReference type="Proteomes" id="UP000318693"/>
    </source>
</evidence>
<comment type="catalytic activity">
    <reaction evidence="2">
        <text>mycothiol S-conjugate + H2O = an N-acetyl-L-cysteine-S-conjugate + 1D-myo-inositol 2-amino-2-deoxy-alpha-D-glucopyranoside</text>
        <dbReference type="Rhea" id="RHEA:36543"/>
        <dbReference type="ChEBI" id="CHEBI:15377"/>
        <dbReference type="ChEBI" id="CHEBI:58718"/>
        <dbReference type="ChEBI" id="CHEBI:58886"/>
        <dbReference type="ChEBI" id="CHEBI:59633"/>
        <dbReference type="EC" id="3.5.1.115"/>
    </reaction>
</comment>
<dbReference type="NCBIfam" id="TIGR03446">
    <property type="entry name" value="mycothiol_Mca"/>
    <property type="match status" value="1"/>
</dbReference>
<keyword evidence="2" id="KW-0479">Metal-binding</keyword>
<dbReference type="InterPro" id="IPR017811">
    <property type="entry name" value="Mca"/>
</dbReference>
<evidence type="ECO:0000256" key="3">
    <source>
        <dbReference type="SAM" id="MobiDB-lite"/>
    </source>
</evidence>
<dbReference type="HAMAP" id="MF_01482">
    <property type="entry name" value="Mca"/>
    <property type="match status" value="1"/>
</dbReference>
<feature type="binding site" evidence="2">
    <location>
        <position position="9"/>
    </location>
    <ligand>
        <name>Zn(2+)</name>
        <dbReference type="ChEBI" id="CHEBI:29105"/>
    </ligand>
</feature>
<feature type="compositionally biased region" description="Basic and acidic residues" evidence="3">
    <location>
        <begin position="309"/>
        <end position="332"/>
    </location>
</feature>
<feature type="binding site" evidence="2">
    <location>
        <position position="137"/>
    </location>
    <ligand>
        <name>Zn(2+)</name>
        <dbReference type="ChEBI" id="CHEBI:29105"/>
    </ligand>
</feature>
<comment type="similarity">
    <text evidence="2">Belongs to the MshB deacetylase family. Mca subfamily.</text>
</comment>
<dbReference type="InterPro" id="IPR024078">
    <property type="entry name" value="LmbE-like_dom_sf"/>
</dbReference>
<comment type="subunit">
    <text evidence="2">Monomer.</text>
</comment>
<keyword evidence="1 2" id="KW-0862">Zinc</keyword>
<feature type="binding site" evidence="2">
    <location>
        <position position="6"/>
    </location>
    <ligand>
        <name>Zn(2+)</name>
        <dbReference type="ChEBI" id="CHEBI:29105"/>
    </ligand>
</feature>
<proteinExistence type="inferred from homology"/>
<evidence type="ECO:0000313" key="4">
    <source>
        <dbReference type="EMBL" id="TRW43781.1"/>
    </source>
</evidence>
<dbReference type="SUPFAM" id="SSF102588">
    <property type="entry name" value="LmbE-like"/>
    <property type="match status" value="1"/>
</dbReference>
<dbReference type="GO" id="GO:0016811">
    <property type="term" value="F:hydrolase activity, acting on carbon-nitrogen (but not peptide) bonds, in linear amides"/>
    <property type="evidence" value="ECO:0007669"/>
    <property type="project" value="TreeGrafter"/>
</dbReference>
<comment type="cofactor">
    <cofactor evidence="2">
        <name>Zn(2+)</name>
        <dbReference type="ChEBI" id="CHEBI:29105"/>
    </cofactor>
    <text evidence="2">Binds 1 zinc ion per subunit.</text>
</comment>
<organism evidence="4 5">
    <name type="scientific">Georgenia yuyongxinii</name>
    <dbReference type="NCBI Taxonomy" id="2589797"/>
    <lineage>
        <taxon>Bacteria</taxon>
        <taxon>Bacillati</taxon>
        <taxon>Actinomycetota</taxon>
        <taxon>Actinomycetes</taxon>
        <taxon>Micrococcales</taxon>
        <taxon>Bogoriellaceae</taxon>
        <taxon>Georgenia</taxon>
    </lineage>
</organism>
<feature type="region of interest" description="Disordered" evidence="3">
    <location>
        <begin position="288"/>
        <end position="332"/>
    </location>
</feature>
<evidence type="ECO:0000256" key="2">
    <source>
        <dbReference type="HAMAP-Rule" id="MF_01482"/>
    </source>
</evidence>
<keyword evidence="5" id="KW-1185">Reference proteome</keyword>
<comment type="function">
    <text evidence="2">A mycothiol (MSH, N-acetylcysteinyl-glucosaminyl-inositol) S-conjugate amidase, it recycles conjugated MSH to the N-acetyl cysteine conjugate (AcCys S-conjugate, a mercapturic acid) and the MSH precursor. Involved in MSH-dependent detoxification of a number of alkylating agents and antibiotics.</text>
</comment>
<dbReference type="PANTHER" id="PTHR12993:SF11">
    <property type="entry name" value="N-ACETYLGLUCOSAMINYL-PHOSPHATIDYLINOSITOL DE-N-ACETYLASE"/>
    <property type="match status" value="1"/>
</dbReference>
<dbReference type="Proteomes" id="UP000318693">
    <property type="component" value="Unassembled WGS sequence"/>
</dbReference>
<dbReference type="Gene3D" id="3.40.50.10320">
    <property type="entry name" value="LmbE-like"/>
    <property type="match status" value="1"/>
</dbReference>
<reference evidence="4 5" key="1">
    <citation type="submission" date="2019-07" db="EMBL/GenBank/DDBJ databases">
        <title>Georgenia wutianyii sp. nov. and Georgenia *** sp. nov. isolated from plateau pika (Ochotona curzoniae) in the Qinghai-Tibet plateau of China.</title>
        <authorList>
            <person name="Tian Z."/>
        </authorList>
    </citation>
    <scope>NUCLEOTIDE SEQUENCE [LARGE SCALE GENOMIC DNA]</scope>
    <source>
        <strain evidence="4 5">Z446</strain>
    </source>
</reference>
<protein>
    <recommendedName>
        <fullName evidence="2">Mycothiol S-conjugate amidase</fullName>
        <ecNumber evidence="2">3.5.1.115</ecNumber>
    </recommendedName>
</protein>
<accession>A0A552WLX9</accession>
<evidence type="ECO:0000256" key="1">
    <source>
        <dbReference type="ARBA" id="ARBA00022833"/>
    </source>
</evidence>
<dbReference type="Pfam" id="PF02585">
    <property type="entry name" value="PIG-L"/>
    <property type="match status" value="1"/>
</dbReference>
<keyword evidence="2" id="KW-0378">Hydrolase</keyword>
<dbReference type="AlphaFoldDB" id="A0A552WLX9"/>
<dbReference type="GO" id="GO:0010127">
    <property type="term" value="P:mycothiol-dependent detoxification"/>
    <property type="evidence" value="ECO:0007669"/>
    <property type="project" value="UniProtKB-UniRule"/>
</dbReference>
<dbReference type="GO" id="GO:0008270">
    <property type="term" value="F:zinc ion binding"/>
    <property type="evidence" value="ECO:0007669"/>
    <property type="project" value="UniProtKB-UniRule"/>
</dbReference>
<name>A0A552WLX9_9MICO</name>
<gene>
    <name evidence="2 4" type="primary">mca</name>
    <name evidence="4" type="ORF">FJ693_16385</name>
</gene>
<dbReference type="GO" id="GO:0010126">
    <property type="term" value="P:mycothiol metabolic process"/>
    <property type="evidence" value="ECO:0007669"/>
    <property type="project" value="UniProtKB-UniRule"/>
</dbReference>
<dbReference type="EC" id="3.5.1.115" evidence="2"/>
<dbReference type="EMBL" id="VJXR01000066">
    <property type="protein sequence ID" value="TRW43781.1"/>
    <property type="molecule type" value="Genomic_DNA"/>
</dbReference>
<dbReference type="InterPro" id="IPR003737">
    <property type="entry name" value="GlcNAc_PI_deacetylase-related"/>
</dbReference>
<comment type="caution">
    <text evidence="4">The sequence shown here is derived from an EMBL/GenBank/DDBJ whole genome shotgun (WGS) entry which is preliminary data.</text>
</comment>
<dbReference type="PANTHER" id="PTHR12993">
    <property type="entry name" value="N-ACETYLGLUCOSAMINYL-PHOSPHATIDYLINOSITOL DE-N-ACETYLASE-RELATED"/>
    <property type="match status" value="1"/>
</dbReference>